<dbReference type="Pfam" id="PF12796">
    <property type="entry name" value="Ank_2"/>
    <property type="match status" value="2"/>
</dbReference>
<dbReference type="InterPro" id="IPR002110">
    <property type="entry name" value="Ankyrin_rpt"/>
</dbReference>
<dbReference type="PANTHER" id="PTHR46680:SF3">
    <property type="entry name" value="NF-KAPPA-B INHIBITOR CACTUS"/>
    <property type="match status" value="1"/>
</dbReference>
<dbReference type="PROSITE" id="PS50011">
    <property type="entry name" value="PROTEIN_KINASE_DOM"/>
    <property type="match status" value="1"/>
</dbReference>
<organism evidence="5 6">
    <name type="scientific">Beauveria bassiana D1-5</name>
    <dbReference type="NCBI Taxonomy" id="1245745"/>
    <lineage>
        <taxon>Eukaryota</taxon>
        <taxon>Fungi</taxon>
        <taxon>Dikarya</taxon>
        <taxon>Ascomycota</taxon>
        <taxon>Pezizomycotina</taxon>
        <taxon>Sordariomycetes</taxon>
        <taxon>Hypocreomycetidae</taxon>
        <taxon>Hypocreales</taxon>
        <taxon>Cordycipitaceae</taxon>
        <taxon>Beauveria</taxon>
    </lineage>
</organism>
<proteinExistence type="predicted"/>
<dbReference type="PROSITE" id="PS50088">
    <property type="entry name" value="ANK_REPEAT"/>
    <property type="match status" value="8"/>
</dbReference>
<sequence length="763" mass="83986">MNPASSRLTSSSALLKQRSLSPMVRLPDLVRDSKLETRPDPAGDTILIYRESSRQRGAPEEERWRHKFPNGNGGAGFVSLEEKVTRRATCPVARRAVKAIRVHEPRKPKSSNRLSVAEEYVRELKALAKFSQRKVPSFQYSGCFVQFYGWWQRTEHPRYLYIAMEYCPLGDLQSYISSRGPLLADEAQAITAQVLDGLCYMHEEGFAHRDLKPANVLIKSSPPDPWWVVICDHGLSKRVEDAAVLTTMMKGTPMFISPERRGFCRDIVPKTADPYAADMWCLGETTFRILCGESTFSSDDMLRQFARGSLNFPTKSMRNANVGNQAIDFVTSIMHPQPARRLTCFQAREHAWMQVNQTQEPPSPQLQAHALQNLEAGIDPDTPQQQKQPLDDHIPVSQPIAMPTTSTQTSLAWSPVTQPLQDITSKAFSKVVDPMGTLPDFSLVDYIGTTANTTASGLENPTATVTRITQDVSQPSEVLNSLGSAAEFQGPGLNKRGQGTLHEVAKDGLVEMMNQLLKNGADVTSRDDDGWTLVDNAARNGHVEVVKLLLENGANASTPGNNGRTPIHSAASNGHEVVARLLVEKGANIEAKDKDSHTPLSYAAFYGHDAMAKLLVEKGAALEATNKNGRTPLFIAALEGHRAVARVLVEKGANLRAKDEDGDTPLSCAVYNGHEAVARVLIRNGANIEAKNKDGYTPLSWAAYNGHRSVARLLIKKGANVEAKNKDGRTPLLLAAQNGHMAVERLLLEKGARKSLRYRFSYK</sequence>
<feature type="repeat" description="ANK" evidence="3">
    <location>
        <begin position="562"/>
        <end position="594"/>
    </location>
</feature>
<evidence type="ECO:0000256" key="3">
    <source>
        <dbReference type="PROSITE-ProRule" id="PRU00023"/>
    </source>
</evidence>
<name>A0A0A2VAL0_BEABA</name>
<dbReference type="InterPro" id="IPR036770">
    <property type="entry name" value="Ankyrin_rpt-contain_sf"/>
</dbReference>
<dbReference type="InterPro" id="IPR011009">
    <property type="entry name" value="Kinase-like_dom_sf"/>
</dbReference>
<accession>A0A0A2VAL0</accession>
<dbReference type="Pfam" id="PF00069">
    <property type="entry name" value="Pkinase"/>
    <property type="match status" value="1"/>
</dbReference>
<dbReference type="GO" id="GO:0005829">
    <property type="term" value="C:cytosol"/>
    <property type="evidence" value="ECO:0007669"/>
    <property type="project" value="TreeGrafter"/>
</dbReference>
<dbReference type="SUPFAM" id="SSF48403">
    <property type="entry name" value="Ankyrin repeat"/>
    <property type="match status" value="1"/>
</dbReference>
<evidence type="ECO:0000256" key="1">
    <source>
        <dbReference type="ARBA" id="ARBA00022737"/>
    </source>
</evidence>
<gene>
    <name evidence="5" type="ORF">BBAD15_g9807</name>
</gene>
<dbReference type="GO" id="GO:0071356">
    <property type="term" value="P:cellular response to tumor necrosis factor"/>
    <property type="evidence" value="ECO:0007669"/>
    <property type="project" value="TreeGrafter"/>
</dbReference>
<feature type="repeat" description="ANK" evidence="3">
    <location>
        <begin position="529"/>
        <end position="561"/>
    </location>
</feature>
<dbReference type="GO" id="GO:0005524">
    <property type="term" value="F:ATP binding"/>
    <property type="evidence" value="ECO:0007669"/>
    <property type="project" value="InterPro"/>
</dbReference>
<keyword evidence="5" id="KW-0808">Transferase</keyword>
<dbReference type="SMART" id="SM00248">
    <property type="entry name" value="ANK"/>
    <property type="match status" value="8"/>
</dbReference>
<evidence type="ECO:0000259" key="4">
    <source>
        <dbReference type="PROSITE" id="PS50011"/>
    </source>
</evidence>
<dbReference type="EMBL" id="ANFO01000996">
    <property type="protein sequence ID" value="KGQ04931.1"/>
    <property type="molecule type" value="Genomic_DNA"/>
</dbReference>
<dbReference type="PANTHER" id="PTHR46680">
    <property type="entry name" value="NF-KAPPA-B INHIBITOR ALPHA"/>
    <property type="match status" value="1"/>
</dbReference>
<dbReference type="STRING" id="1245745.A0A0A2VAL0"/>
<feature type="repeat" description="ANK" evidence="3">
    <location>
        <begin position="496"/>
        <end position="528"/>
    </location>
</feature>
<reference evidence="5 6" key="1">
    <citation type="submission" date="2012-10" db="EMBL/GenBank/DDBJ databases">
        <title>Genome sequencing and analysis of entomopathogenic fungi Beauveria bassiana D1-5.</title>
        <authorList>
            <person name="Li Q."/>
            <person name="Wang L."/>
            <person name="Zhang Z."/>
            <person name="Wang Q."/>
            <person name="Ren J."/>
            <person name="Wang M."/>
            <person name="Xu W."/>
            <person name="Wang J."/>
            <person name="Lu Y."/>
            <person name="Du Q."/>
            <person name="Sun Z."/>
        </authorList>
    </citation>
    <scope>NUCLEOTIDE SEQUENCE [LARGE SCALE GENOMIC DNA]</scope>
    <source>
        <strain evidence="5 6">D1-5</strain>
    </source>
</reference>
<feature type="repeat" description="ANK" evidence="3">
    <location>
        <begin position="595"/>
        <end position="627"/>
    </location>
</feature>
<dbReference type="PROSITE" id="PS50297">
    <property type="entry name" value="ANK_REP_REGION"/>
    <property type="match status" value="8"/>
</dbReference>
<evidence type="ECO:0000313" key="6">
    <source>
        <dbReference type="Proteomes" id="UP000030106"/>
    </source>
</evidence>
<protein>
    <submittedName>
        <fullName evidence="5">Death-associated protein kinase 1</fullName>
    </submittedName>
</protein>
<dbReference type="AlphaFoldDB" id="A0A0A2VAL0"/>
<dbReference type="InterPro" id="IPR008271">
    <property type="entry name" value="Ser/Thr_kinase_AS"/>
</dbReference>
<dbReference type="Pfam" id="PF00023">
    <property type="entry name" value="Ank"/>
    <property type="match status" value="2"/>
</dbReference>
<feature type="repeat" description="ANK" evidence="3">
    <location>
        <begin position="661"/>
        <end position="693"/>
    </location>
</feature>
<keyword evidence="2 3" id="KW-0040">ANK repeat</keyword>
<feature type="repeat" description="ANK" evidence="3">
    <location>
        <begin position="694"/>
        <end position="726"/>
    </location>
</feature>
<feature type="repeat" description="ANK" evidence="3">
    <location>
        <begin position="628"/>
        <end position="660"/>
    </location>
</feature>
<evidence type="ECO:0000256" key="2">
    <source>
        <dbReference type="ARBA" id="ARBA00023043"/>
    </source>
</evidence>
<feature type="repeat" description="ANK" evidence="3">
    <location>
        <begin position="727"/>
        <end position="759"/>
    </location>
</feature>
<dbReference type="GO" id="GO:0051059">
    <property type="term" value="F:NF-kappaB binding"/>
    <property type="evidence" value="ECO:0007669"/>
    <property type="project" value="TreeGrafter"/>
</dbReference>
<dbReference type="InterPro" id="IPR000719">
    <property type="entry name" value="Prot_kinase_dom"/>
</dbReference>
<dbReference type="SUPFAM" id="SSF56112">
    <property type="entry name" value="Protein kinase-like (PK-like)"/>
    <property type="match status" value="1"/>
</dbReference>
<dbReference type="Gene3D" id="1.10.510.10">
    <property type="entry name" value="Transferase(Phosphotransferase) domain 1"/>
    <property type="match status" value="1"/>
</dbReference>
<dbReference type="SMART" id="SM00220">
    <property type="entry name" value="S_TKc"/>
    <property type="match status" value="1"/>
</dbReference>
<dbReference type="HOGENOM" id="CLU_365614_0_0_1"/>
<dbReference type="PROSITE" id="PS00108">
    <property type="entry name" value="PROTEIN_KINASE_ST"/>
    <property type="match status" value="1"/>
</dbReference>
<dbReference type="OrthoDB" id="4860873at2759"/>
<feature type="domain" description="Protein kinase" evidence="4">
    <location>
        <begin position="64"/>
        <end position="353"/>
    </location>
</feature>
<dbReference type="PRINTS" id="PR01415">
    <property type="entry name" value="ANKYRIN"/>
</dbReference>
<comment type="caution">
    <text evidence="5">The sequence shown here is derived from an EMBL/GenBank/DDBJ whole genome shotgun (WGS) entry which is preliminary data.</text>
</comment>
<evidence type="ECO:0000313" key="5">
    <source>
        <dbReference type="EMBL" id="KGQ04931.1"/>
    </source>
</evidence>
<dbReference type="GO" id="GO:0004672">
    <property type="term" value="F:protein kinase activity"/>
    <property type="evidence" value="ECO:0007669"/>
    <property type="project" value="InterPro"/>
</dbReference>
<keyword evidence="5" id="KW-0418">Kinase</keyword>
<dbReference type="Gene3D" id="1.25.40.20">
    <property type="entry name" value="Ankyrin repeat-containing domain"/>
    <property type="match status" value="4"/>
</dbReference>
<dbReference type="Proteomes" id="UP000030106">
    <property type="component" value="Unassembled WGS sequence"/>
</dbReference>
<keyword evidence="1" id="KW-0677">Repeat</keyword>
<dbReference type="InterPro" id="IPR051070">
    <property type="entry name" value="NF-kappa-B_inhibitor"/>
</dbReference>